<dbReference type="Proteomes" id="UP000279089">
    <property type="component" value="Unassembled WGS sequence"/>
</dbReference>
<comment type="caution">
    <text evidence="2">The sequence shown here is derived from an EMBL/GenBank/DDBJ whole genome shotgun (WGS) entry which is preliminary data.</text>
</comment>
<organism evidence="2 3">
    <name type="scientific">Chitinophaga barathri</name>
    <dbReference type="NCBI Taxonomy" id="1647451"/>
    <lineage>
        <taxon>Bacteria</taxon>
        <taxon>Pseudomonadati</taxon>
        <taxon>Bacteroidota</taxon>
        <taxon>Chitinophagia</taxon>
        <taxon>Chitinophagales</taxon>
        <taxon>Chitinophagaceae</taxon>
        <taxon>Chitinophaga</taxon>
    </lineage>
</organism>
<reference evidence="3" key="1">
    <citation type="submission" date="2018-11" db="EMBL/GenBank/DDBJ databases">
        <title>Chitinophaga lutea sp.nov., isolate from arsenic contaminated soil.</title>
        <authorList>
            <person name="Zong Y."/>
        </authorList>
    </citation>
    <scope>NUCLEOTIDE SEQUENCE [LARGE SCALE GENOMIC DNA]</scope>
    <source>
        <strain evidence="3">YLT18</strain>
    </source>
</reference>
<evidence type="ECO:0000313" key="2">
    <source>
        <dbReference type="EMBL" id="RPD41658.1"/>
    </source>
</evidence>
<feature type="signal peptide" evidence="1">
    <location>
        <begin position="1"/>
        <end position="19"/>
    </location>
</feature>
<dbReference type="OrthoDB" id="671476at2"/>
<dbReference type="AlphaFoldDB" id="A0A3N4MDL7"/>
<evidence type="ECO:0008006" key="4">
    <source>
        <dbReference type="Google" id="ProtNLM"/>
    </source>
</evidence>
<gene>
    <name evidence="2" type="ORF">EG028_10160</name>
</gene>
<keyword evidence="3" id="KW-1185">Reference proteome</keyword>
<sequence>MKKLLLLAAVFLTSASAFSQSFTHGVGVVITVDKIRDLEARPGYGFTYSPRFNFAETENTSVSVGIPISLVVAASASYSAYSFNDEIYLDDDMSVGINFNAPVMANFNFGAGSSRENDSRLGGFVGAGFGLNWSANSDISSLDGEGNRVERTTGGTTFGPAANAGMRIGVGRRGKNIEIKLSYFKGLDDNELNLFGLSCLFNF</sequence>
<proteinExistence type="predicted"/>
<evidence type="ECO:0000313" key="3">
    <source>
        <dbReference type="Proteomes" id="UP000279089"/>
    </source>
</evidence>
<dbReference type="EMBL" id="RMBX01000004">
    <property type="protein sequence ID" value="RPD41658.1"/>
    <property type="molecule type" value="Genomic_DNA"/>
</dbReference>
<protein>
    <recommendedName>
        <fullName evidence="4">Outer membrane protein beta-barrel domain-containing protein</fullName>
    </recommendedName>
</protein>
<keyword evidence="1" id="KW-0732">Signal</keyword>
<dbReference type="RefSeq" id="WP_120516040.1">
    <property type="nucleotide sequence ID" value="NZ_QXZY01000005.1"/>
</dbReference>
<evidence type="ECO:0000256" key="1">
    <source>
        <dbReference type="SAM" id="SignalP"/>
    </source>
</evidence>
<accession>A0A3N4MDL7</accession>
<name>A0A3N4MDL7_9BACT</name>
<feature type="chain" id="PRO_5018020418" description="Outer membrane protein beta-barrel domain-containing protein" evidence="1">
    <location>
        <begin position="20"/>
        <end position="203"/>
    </location>
</feature>